<keyword evidence="3 6" id="KW-0863">Zinc-finger</keyword>
<feature type="zinc finger region" description="C3H1-type" evidence="6">
    <location>
        <begin position="85"/>
        <end position="112"/>
    </location>
</feature>
<feature type="region of interest" description="Disordered" evidence="7">
    <location>
        <begin position="115"/>
        <end position="240"/>
    </location>
</feature>
<feature type="domain" description="C3H1-type" evidence="8">
    <location>
        <begin position="37"/>
        <end position="63"/>
    </location>
</feature>
<keyword evidence="5" id="KW-0238">DNA-binding</keyword>
<evidence type="ECO:0000259" key="8">
    <source>
        <dbReference type="PROSITE" id="PS50103"/>
    </source>
</evidence>
<feature type="compositionally biased region" description="Polar residues" evidence="7">
    <location>
        <begin position="188"/>
        <end position="222"/>
    </location>
</feature>
<dbReference type="GO" id="GO:0003677">
    <property type="term" value="F:DNA binding"/>
    <property type="evidence" value="ECO:0007669"/>
    <property type="project" value="UniProtKB-KW"/>
</dbReference>
<dbReference type="GO" id="GO:0003729">
    <property type="term" value="F:mRNA binding"/>
    <property type="evidence" value="ECO:0007669"/>
    <property type="project" value="TreeGrafter"/>
</dbReference>
<dbReference type="InterPro" id="IPR036855">
    <property type="entry name" value="Znf_CCCH_sf"/>
</dbReference>
<dbReference type="FunFam" id="4.10.1000.10:FF:000021">
    <property type="entry name" value="Zinc finger CCCH domain-containing protein 17"/>
    <property type="match status" value="1"/>
</dbReference>
<evidence type="ECO:0000313" key="9">
    <source>
        <dbReference type="EMBL" id="CAI9100186.1"/>
    </source>
</evidence>
<feature type="compositionally biased region" description="Low complexity" evidence="7">
    <location>
        <begin position="167"/>
        <end position="187"/>
    </location>
</feature>
<reference evidence="9" key="1">
    <citation type="submission" date="2023-03" db="EMBL/GenBank/DDBJ databases">
        <authorList>
            <person name="Julca I."/>
        </authorList>
    </citation>
    <scope>NUCLEOTIDE SEQUENCE</scope>
</reference>
<evidence type="ECO:0000256" key="7">
    <source>
        <dbReference type="SAM" id="MobiDB-lite"/>
    </source>
</evidence>
<feature type="compositionally biased region" description="Basic and acidic residues" evidence="7">
    <location>
        <begin position="491"/>
        <end position="505"/>
    </location>
</feature>
<organism evidence="9 10">
    <name type="scientific">Oldenlandia corymbosa var. corymbosa</name>
    <dbReference type="NCBI Taxonomy" id="529605"/>
    <lineage>
        <taxon>Eukaryota</taxon>
        <taxon>Viridiplantae</taxon>
        <taxon>Streptophyta</taxon>
        <taxon>Embryophyta</taxon>
        <taxon>Tracheophyta</taxon>
        <taxon>Spermatophyta</taxon>
        <taxon>Magnoliopsida</taxon>
        <taxon>eudicotyledons</taxon>
        <taxon>Gunneridae</taxon>
        <taxon>Pentapetalae</taxon>
        <taxon>asterids</taxon>
        <taxon>lamiids</taxon>
        <taxon>Gentianales</taxon>
        <taxon>Rubiaceae</taxon>
        <taxon>Rubioideae</taxon>
        <taxon>Spermacoceae</taxon>
        <taxon>Hedyotis-Oldenlandia complex</taxon>
        <taxon>Oldenlandia</taxon>
    </lineage>
</organism>
<dbReference type="InterPro" id="IPR041686">
    <property type="entry name" value="Znf-CCCH_3"/>
</dbReference>
<keyword evidence="1 6" id="KW-0479">Metal-binding</keyword>
<proteinExistence type="predicted"/>
<dbReference type="Proteomes" id="UP001161247">
    <property type="component" value="Chromosome 3"/>
</dbReference>
<dbReference type="GO" id="GO:0008270">
    <property type="term" value="F:zinc ion binding"/>
    <property type="evidence" value="ECO:0007669"/>
    <property type="project" value="UniProtKB-KW"/>
</dbReference>
<dbReference type="PROSITE" id="PS50103">
    <property type="entry name" value="ZF_C3H1"/>
    <property type="match status" value="3"/>
</dbReference>
<dbReference type="SMART" id="SM00356">
    <property type="entry name" value="ZnF_C3H1"/>
    <property type="match status" value="3"/>
</dbReference>
<evidence type="ECO:0000256" key="6">
    <source>
        <dbReference type="PROSITE-ProRule" id="PRU00723"/>
    </source>
</evidence>
<evidence type="ECO:0000256" key="2">
    <source>
        <dbReference type="ARBA" id="ARBA00022737"/>
    </source>
</evidence>
<dbReference type="Pfam" id="PF14608">
    <property type="entry name" value="zf-CCCH_2"/>
    <property type="match status" value="1"/>
</dbReference>
<feature type="region of interest" description="Disordered" evidence="7">
    <location>
        <begin position="410"/>
        <end position="514"/>
    </location>
</feature>
<keyword evidence="10" id="KW-1185">Reference proteome</keyword>
<feature type="domain" description="C3H1-type" evidence="8">
    <location>
        <begin position="6"/>
        <end position="35"/>
    </location>
</feature>
<evidence type="ECO:0000256" key="1">
    <source>
        <dbReference type="ARBA" id="ARBA00022723"/>
    </source>
</evidence>
<keyword evidence="4 6" id="KW-0862">Zinc</keyword>
<sequence>MEEEFQKRNTDCVYFLASPLTCKKGIECEFRHNEMARLNPRDCWYWLSGSCLNPTCAFRHPPLDTHAETGPESAAAKQQSALPVNKSNVPCYYFYNGYCNKGESCYFMHGPEGSAPLKSSKQTSTAVDVPPVEKKMPKGSDLRPAVAVTTSCGTKSKISAETEVTPKQKLPQPEQKLQQPEPKLQQPVSDNFAKQSACQQISKSPSEEAATTRSNSPSQTEGRVQRHEESPYKSSDNELDDDITHEDWRESSPGFDVLVNNGAEDIVYEDEYSLHHDLEERENSDQHLGYNYQSMLEYDPTCPDLRVTLDRGLPDYYSRLDKDTSNGSWVTPMAAGERLFDRPMRSKRSTSDLRDFLKRRRMSDNQHSNIFFDRPYSPRLMDQISEKSSFGDRRLCGRLASKVEISAEARLNREPLRSNTHQHHREPLGSGTYRHRREMHADSRRFKRQTRERRQGKRHTVSEISGKTASRRRMSNEDPTMFTGPKTLAQLKEEKNKSLGSKDVDGTGPSYGKP</sequence>
<feature type="zinc finger region" description="C3H1-type" evidence="6">
    <location>
        <begin position="37"/>
        <end position="63"/>
    </location>
</feature>
<feature type="compositionally biased region" description="Polar residues" evidence="7">
    <location>
        <begin position="148"/>
        <end position="157"/>
    </location>
</feature>
<feature type="zinc finger region" description="C3H1-type" evidence="6">
    <location>
        <begin position="6"/>
        <end position="35"/>
    </location>
</feature>
<feature type="domain" description="C3H1-type" evidence="8">
    <location>
        <begin position="85"/>
        <end position="112"/>
    </location>
</feature>
<dbReference type="InterPro" id="IPR000571">
    <property type="entry name" value="Znf_CCCH"/>
</dbReference>
<dbReference type="Pfam" id="PF15663">
    <property type="entry name" value="zf-CCCH_3"/>
    <property type="match status" value="1"/>
</dbReference>
<dbReference type="Gene3D" id="2.30.30.1190">
    <property type="match status" value="1"/>
</dbReference>
<evidence type="ECO:0000313" key="10">
    <source>
        <dbReference type="Proteomes" id="UP001161247"/>
    </source>
</evidence>
<protein>
    <submittedName>
        <fullName evidence="9">OLC1v1037130C3</fullName>
    </submittedName>
</protein>
<dbReference type="EMBL" id="OX459120">
    <property type="protein sequence ID" value="CAI9100186.1"/>
    <property type="molecule type" value="Genomic_DNA"/>
</dbReference>
<keyword evidence="2" id="KW-0677">Repeat</keyword>
<feature type="compositionally biased region" description="Polar residues" evidence="7">
    <location>
        <begin position="117"/>
        <end position="126"/>
    </location>
</feature>
<dbReference type="Gene3D" id="4.10.1000.10">
    <property type="entry name" value="Zinc finger, CCCH-type"/>
    <property type="match status" value="1"/>
</dbReference>
<dbReference type="PANTHER" id="PTHR15725">
    <property type="entry name" value="ZN-FINGER, C-X8-C-X5-C-X3-H TYPE-CONTAINING"/>
    <property type="match status" value="1"/>
</dbReference>
<evidence type="ECO:0000256" key="3">
    <source>
        <dbReference type="ARBA" id="ARBA00022771"/>
    </source>
</evidence>
<evidence type="ECO:0000256" key="5">
    <source>
        <dbReference type="ARBA" id="ARBA00023125"/>
    </source>
</evidence>
<evidence type="ECO:0000256" key="4">
    <source>
        <dbReference type="ARBA" id="ARBA00022833"/>
    </source>
</evidence>
<dbReference type="AlphaFoldDB" id="A0AAV1CXV5"/>
<feature type="compositionally biased region" description="Basic residues" evidence="7">
    <location>
        <begin position="445"/>
        <end position="459"/>
    </location>
</feature>
<gene>
    <name evidence="9" type="ORF">OLC1_LOCUS10084</name>
</gene>
<name>A0AAV1CXV5_OLDCO</name>
<dbReference type="PANTHER" id="PTHR15725:SF0">
    <property type="entry name" value="ZINC FINGER CCCH DOMAIN-CONTAINING PROTEIN 32-LIKE"/>
    <property type="match status" value="1"/>
</dbReference>
<accession>A0AAV1CXV5</accession>
<dbReference type="SUPFAM" id="SSF90229">
    <property type="entry name" value="CCCH zinc finger"/>
    <property type="match status" value="1"/>
</dbReference>
<feature type="compositionally biased region" description="Basic and acidic residues" evidence="7">
    <location>
        <begin position="131"/>
        <end position="141"/>
    </location>
</feature>